<accession>A0ABU6S413</accession>
<sequence>MNNDVFSLNDPWSLDKIIVLCRHSSREFEYFSTASQSTLPNALRLDWIPPHANFVKVNCDGSFFVQGFLAGFGCIIRNSDGGLDLAWTAGYRNIVCGMDCLDALQLIQLEWSPSTVEYDLVCKTKNILSRN</sequence>
<name>A0ABU6S413_9FABA</name>
<protein>
    <recommendedName>
        <fullName evidence="3">RNase H type-1 domain-containing protein</fullName>
    </recommendedName>
</protein>
<organism evidence="1 2">
    <name type="scientific">Stylosanthes scabra</name>
    <dbReference type="NCBI Taxonomy" id="79078"/>
    <lineage>
        <taxon>Eukaryota</taxon>
        <taxon>Viridiplantae</taxon>
        <taxon>Streptophyta</taxon>
        <taxon>Embryophyta</taxon>
        <taxon>Tracheophyta</taxon>
        <taxon>Spermatophyta</taxon>
        <taxon>Magnoliopsida</taxon>
        <taxon>eudicotyledons</taxon>
        <taxon>Gunneridae</taxon>
        <taxon>Pentapetalae</taxon>
        <taxon>rosids</taxon>
        <taxon>fabids</taxon>
        <taxon>Fabales</taxon>
        <taxon>Fabaceae</taxon>
        <taxon>Papilionoideae</taxon>
        <taxon>50 kb inversion clade</taxon>
        <taxon>dalbergioids sensu lato</taxon>
        <taxon>Dalbergieae</taxon>
        <taxon>Pterocarpus clade</taxon>
        <taxon>Stylosanthes</taxon>
    </lineage>
</organism>
<evidence type="ECO:0000313" key="2">
    <source>
        <dbReference type="Proteomes" id="UP001341840"/>
    </source>
</evidence>
<keyword evidence="2" id="KW-1185">Reference proteome</keyword>
<dbReference type="EMBL" id="JASCZI010060423">
    <property type="protein sequence ID" value="MED6130846.1"/>
    <property type="molecule type" value="Genomic_DNA"/>
</dbReference>
<gene>
    <name evidence="1" type="ORF">PIB30_004261</name>
</gene>
<reference evidence="1 2" key="1">
    <citation type="journal article" date="2023" name="Plants (Basel)">
        <title>Bridging the Gap: Combining Genomics and Transcriptomics Approaches to Understand Stylosanthes scabra, an Orphan Legume from the Brazilian Caatinga.</title>
        <authorList>
            <person name="Ferreira-Neto J.R.C."/>
            <person name="da Silva M.D."/>
            <person name="Binneck E."/>
            <person name="de Melo N.F."/>
            <person name="da Silva R.H."/>
            <person name="de Melo A.L.T.M."/>
            <person name="Pandolfi V."/>
            <person name="Bustamante F.O."/>
            <person name="Brasileiro-Vidal A.C."/>
            <person name="Benko-Iseppon A.M."/>
        </authorList>
    </citation>
    <scope>NUCLEOTIDE SEQUENCE [LARGE SCALE GENOMIC DNA]</scope>
    <source>
        <tissue evidence="1">Leaves</tissue>
    </source>
</reference>
<proteinExistence type="predicted"/>
<comment type="caution">
    <text evidence="1">The sequence shown here is derived from an EMBL/GenBank/DDBJ whole genome shotgun (WGS) entry which is preliminary data.</text>
</comment>
<evidence type="ECO:0008006" key="3">
    <source>
        <dbReference type="Google" id="ProtNLM"/>
    </source>
</evidence>
<evidence type="ECO:0000313" key="1">
    <source>
        <dbReference type="EMBL" id="MED6130846.1"/>
    </source>
</evidence>
<dbReference type="Proteomes" id="UP001341840">
    <property type="component" value="Unassembled WGS sequence"/>
</dbReference>